<dbReference type="Proteomes" id="UP000268093">
    <property type="component" value="Unassembled WGS sequence"/>
</dbReference>
<evidence type="ECO:0000313" key="4">
    <source>
        <dbReference type="EMBL" id="RUP46087.1"/>
    </source>
</evidence>
<feature type="compositionally biased region" description="Basic and acidic residues" evidence="1">
    <location>
        <begin position="9"/>
        <end position="20"/>
    </location>
</feature>
<evidence type="ECO:0000256" key="1">
    <source>
        <dbReference type="SAM" id="MobiDB-lite"/>
    </source>
</evidence>
<evidence type="ECO:0008006" key="6">
    <source>
        <dbReference type="Google" id="ProtNLM"/>
    </source>
</evidence>
<dbReference type="PANTHER" id="PTHR33788:SF1">
    <property type="entry name" value="ZINC-BINDING PROTEIN"/>
    <property type="match status" value="1"/>
</dbReference>
<dbReference type="SUPFAM" id="SSF118359">
    <property type="entry name" value="Expressed protein At2g23090/F21P24.15"/>
    <property type="match status" value="1"/>
</dbReference>
<organism evidence="4 5">
    <name type="scientific">Jimgerdemannia flammicorona</name>
    <dbReference type="NCBI Taxonomy" id="994334"/>
    <lineage>
        <taxon>Eukaryota</taxon>
        <taxon>Fungi</taxon>
        <taxon>Fungi incertae sedis</taxon>
        <taxon>Mucoromycota</taxon>
        <taxon>Mucoromycotina</taxon>
        <taxon>Endogonomycetes</taxon>
        <taxon>Endogonales</taxon>
        <taxon>Endogonaceae</taxon>
        <taxon>Jimgerdemannia</taxon>
    </lineage>
</organism>
<feature type="region of interest" description="Disordered" evidence="1">
    <location>
        <begin position="1"/>
        <end position="28"/>
    </location>
</feature>
<evidence type="ECO:0000313" key="5">
    <source>
        <dbReference type="Proteomes" id="UP000268093"/>
    </source>
</evidence>
<dbReference type="InterPro" id="IPR039438">
    <property type="entry name" value="At2g23090-like_Znf"/>
</dbReference>
<dbReference type="InterPro" id="IPR026939">
    <property type="entry name" value="ZNF706/At2g23090_sf"/>
</dbReference>
<proteinExistence type="predicted"/>
<comment type="caution">
    <text evidence="4">The sequence shown here is derived from an EMBL/GenBank/DDBJ whole genome shotgun (WGS) entry which is preliminary data.</text>
</comment>
<gene>
    <name evidence="4" type="ORF">BC936DRAFT_147372</name>
</gene>
<evidence type="ECO:0000259" key="2">
    <source>
        <dbReference type="Pfam" id="PF04419"/>
    </source>
</evidence>
<protein>
    <recommendedName>
        <fullName evidence="6">DUF1909-domain-containing protein</fullName>
    </recommendedName>
</protein>
<name>A0A433D5F8_9FUNG</name>
<dbReference type="InterPro" id="IPR007513">
    <property type="entry name" value="SERF-like_N"/>
</dbReference>
<dbReference type="AlphaFoldDB" id="A0A433D5F8"/>
<feature type="domain" description="At2g23090-like zinc-binding" evidence="3">
    <location>
        <begin position="35"/>
        <end position="70"/>
    </location>
</feature>
<evidence type="ECO:0000259" key="3">
    <source>
        <dbReference type="Pfam" id="PF12907"/>
    </source>
</evidence>
<sequence length="76" mass="8565">MGNGQKAQMRRDRAAKDKKGPTSQKKANEAAKSIICNVCRQTFLCTTREKALLEHSENKHSKTVQECFPGFVEEPK</sequence>
<dbReference type="Gene3D" id="4.10.1050.10">
    <property type="entry name" value="At2g23090-like"/>
    <property type="match status" value="1"/>
</dbReference>
<reference evidence="4 5" key="1">
    <citation type="journal article" date="2018" name="New Phytol.">
        <title>Phylogenomics of Endogonaceae and evolution of mycorrhizas within Mucoromycota.</title>
        <authorList>
            <person name="Chang Y."/>
            <person name="Desiro A."/>
            <person name="Na H."/>
            <person name="Sandor L."/>
            <person name="Lipzen A."/>
            <person name="Clum A."/>
            <person name="Barry K."/>
            <person name="Grigoriev I.V."/>
            <person name="Martin F.M."/>
            <person name="Stajich J.E."/>
            <person name="Smith M.E."/>
            <person name="Bonito G."/>
            <person name="Spatafora J.W."/>
        </authorList>
    </citation>
    <scope>NUCLEOTIDE SEQUENCE [LARGE SCALE GENOMIC DNA]</scope>
    <source>
        <strain evidence="4 5">GMNB39</strain>
    </source>
</reference>
<accession>A0A433D5F8</accession>
<dbReference type="InterPro" id="IPR039713">
    <property type="entry name" value="At2g23090-like"/>
</dbReference>
<dbReference type="PANTHER" id="PTHR33788">
    <property type="entry name" value="OS07G0114300 PROTEIN"/>
    <property type="match status" value="1"/>
</dbReference>
<dbReference type="OrthoDB" id="370932at2759"/>
<feature type="domain" description="Small EDRK-rich factor-like N-terminal" evidence="2">
    <location>
        <begin position="1"/>
        <end position="32"/>
    </location>
</feature>
<dbReference type="Pfam" id="PF04419">
    <property type="entry name" value="SERF-like_N"/>
    <property type="match status" value="1"/>
</dbReference>
<dbReference type="EMBL" id="RBNI01006336">
    <property type="protein sequence ID" value="RUP46087.1"/>
    <property type="molecule type" value="Genomic_DNA"/>
</dbReference>
<dbReference type="Pfam" id="PF12907">
    <property type="entry name" value="zf-met2"/>
    <property type="match status" value="1"/>
</dbReference>
<keyword evidence="5" id="KW-1185">Reference proteome</keyword>